<sequence>MPRGKIITKEQKEPDTKYKSRVITKFINMVMLNGKKSVALKIVYGMMDALQEEDAKETRNYFENAVKNVMPEVEVRTRRVGGANYQIPVPVKHDRAETLALRWIIAAAKGQKGIPVAKALTNEIKAAFRNEGSAIKKKLDMHRMADANKAFAHFKW</sequence>
<evidence type="ECO:0000259" key="7">
    <source>
        <dbReference type="Pfam" id="PF00177"/>
    </source>
</evidence>
<comment type="similarity">
    <text evidence="1 6">Belongs to the universal ribosomal protein uS7 family.</text>
</comment>
<evidence type="ECO:0000313" key="9">
    <source>
        <dbReference type="Proteomes" id="UP000230683"/>
    </source>
</evidence>
<comment type="caution">
    <text evidence="8">The sequence shown here is derived from an EMBL/GenBank/DDBJ whole genome shotgun (WGS) entry which is preliminary data.</text>
</comment>
<evidence type="ECO:0000256" key="1">
    <source>
        <dbReference type="ARBA" id="ARBA00007151"/>
    </source>
</evidence>
<protein>
    <recommendedName>
        <fullName evidence="6">Small ribosomal subunit protein uS7</fullName>
    </recommendedName>
</protein>
<dbReference type="InterPro" id="IPR005717">
    <property type="entry name" value="Ribosomal_uS7_bac/org-type"/>
</dbReference>
<dbReference type="GO" id="GO:0015935">
    <property type="term" value="C:small ribosomal subunit"/>
    <property type="evidence" value="ECO:0007669"/>
    <property type="project" value="InterPro"/>
</dbReference>
<organism evidence="8 9">
    <name type="scientific">candidate division WWE3 bacterium CG_4_9_14_3_um_filter_34_6</name>
    <dbReference type="NCBI Taxonomy" id="1975079"/>
    <lineage>
        <taxon>Bacteria</taxon>
        <taxon>Katanobacteria</taxon>
    </lineage>
</organism>
<dbReference type="PIRSF" id="PIRSF002122">
    <property type="entry name" value="RPS7p_RPS7a_RPS5e_RPS7o"/>
    <property type="match status" value="1"/>
</dbReference>
<keyword evidence="2 6" id="KW-0699">rRNA-binding</keyword>
<keyword evidence="5 6" id="KW-0687">Ribonucleoprotein</keyword>
<keyword evidence="3 6" id="KW-0694">RNA-binding</keyword>
<dbReference type="GO" id="GO:0003735">
    <property type="term" value="F:structural constituent of ribosome"/>
    <property type="evidence" value="ECO:0007669"/>
    <property type="project" value="InterPro"/>
</dbReference>
<dbReference type="InterPro" id="IPR036823">
    <property type="entry name" value="Ribosomal_uS7_dom_sf"/>
</dbReference>
<reference evidence="9" key="1">
    <citation type="submission" date="2017-09" db="EMBL/GenBank/DDBJ databases">
        <title>Depth-based differentiation of microbial function through sediment-hosted aquifers and enrichment of novel symbionts in the deep terrestrial subsurface.</title>
        <authorList>
            <person name="Probst A.J."/>
            <person name="Ladd B."/>
            <person name="Jarett J.K."/>
            <person name="Geller-Mcgrath D.E."/>
            <person name="Sieber C.M.K."/>
            <person name="Emerson J.B."/>
            <person name="Anantharaman K."/>
            <person name="Thomas B.C."/>
            <person name="Malmstrom R."/>
            <person name="Stieglmeier M."/>
            <person name="Klingl A."/>
            <person name="Woyke T."/>
            <person name="Ryan C.M."/>
            <person name="Banfield J.F."/>
        </authorList>
    </citation>
    <scope>NUCLEOTIDE SEQUENCE [LARGE SCALE GENOMIC DNA]</scope>
</reference>
<dbReference type="Pfam" id="PF00177">
    <property type="entry name" value="Ribosomal_S7"/>
    <property type="match status" value="1"/>
</dbReference>
<keyword evidence="4 6" id="KW-0689">Ribosomal protein</keyword>
<feature type="domain" description="Small ribosomal subunit protein uS7" evidence="7">
    <location>
        <begin position="3"/>
        <end position="149"/>
    </location>
</feature>
<dbReference type="NCBIfam" id="TIGR01029">
    <property type="entry name" value="rpsG_bact"/>
    <property type="match status" value="1"/>
</dbReference>
<gene>
    <name evidence="6" type="primary">rpsG</name>
    <name evidence="8" type="ORF">CO178_00880</name>
</gene>
<evidence type="ECO:0000256" key="6">
    <source>
        <dbReference type="HAMAP-Rule" id="MF_00480"/>
    </source>
</evidence>
<comment type="function">
    <text evidence="6">One of the primary rRNA binding proteins, it binds directly to 16S rRNA where it nucleates assembly of the head domain of the 30S subunit. Is located at the subunit interface close to the decoding center, probably blocks exit of the E-site tRNA.</text>
</comment>
<evidence type="ECO:0000313" key="8">
    <source>
        <dbReference type="EMBL" id="PJA41119.1"/>
    </source>
</evidence>
<evidence type="ECO:0000256" key="2">
    <source>
        <dbReference type="ARBA" id="ARBA00022730"/>
    </source>
</evidence>
<dbReference type="AlphaFoldDB" id="A0A2M7X4S7"/>
<dbReference type="InterPro" id="IPR023798">
    <property type="entry name" value="Ribosomal_uS7_dom"/>
</dbReference>
<keyword evidence="6" id="KW-0820">tRNA-binding</keyword>
<dbReference type="GO" id="GO:0019843">
    <property type="term" value="F:rRNA binding"/>
    <property type="evidence" value="ECO:0007669"/>
    <property type="project" value="UniProtKB-UniRule"/>
</dbReference>
<evidence type="ECO:0000256" key="5">
    <source>
        <dbReference type="ARBA" id="ARBA00023274"/>
    </source>
</evidence>
<dbReference type="HAMAP" id="MF_00480_B">
    <property type="entry name" value="Ribosomal_uS7_B"/>
    <property type="match status" value="1"/>
</dbReference>
<dbReference type="SUPFAM" id="SSF47973">
    <property type="entry name" value="Ribosomal protein S7"/>
    <property type="match status" value="1"/>
</dbReference>
<evidence type="ECO:0000256" key="4">
    <source>
        <dbReference type="ARBA" id="ARBA00022980"/>
    </source>
</evidence>
<dbReference type="Proteomes" id="UP000230683">
    <property type="component" value="Unassembled WGS sequence"/>
</dbReference>
<evidence type="ECO:0000256" key="3">
    <source>
        <dbReference type="ARBA" id="ARBA00022884"/>
    </source>
</evidence>
<dbReference type="GO" id="GO:0000049">
    <property type="term" value="F:tRNA binding"/>
    <property type="evidence" value="ECO:0007669"/>
    <property type="project" value="UniProtKB-UniRule"/>
</dbReference>
<proteinExistence type="inferred from homology"/>
<name>A0A2M7X4S7_UNCKA</name>
<comment type="subunit">
    <text evidence="6">Part of the 30S ribosomal subunit. Contacts proteins S9 and S11.</text>
</comment>
<dbReference type="EMBL" id="PFWY01000042">
    <property type="protein sequence ID" value="PJA41119.1"/>
    <property type="molecule type" value="Genomic_DNA"/>
</dbReference>
<dbReference type="Gene3D" id="1.10.455.10">
    <property type="entry name" value="Ribosomal protein S7 domain"/>
    <property type="match status" value="1"/>
</dbReference>
<accession>A0A2M7X4S7</accession>
<dbReference type="InterPro" id="IPR000235">
    <property type="entry name" value="Ribosomal_uS7"/>
</dbReference>
<dbReference type="CDD" id="cd14869">
    <property type="entry name" value="uS7_Bacteria"/>
    <property type="match status" value="1"/>
</dbReference>
<dbReference type="GO" id="GO:0006412">
    <property type="term" value="P:translation"/>
    <property type="evidence" value="ECO:0007669"/>
    <property type="project" value="UniProtKB-UniRule"/>
</dbReference>
<dbReference type="PANTHER" id="PTHR11205">
    <property type="entry name" value="RIBOSOMAL PROTEIN S7"/>
    <property type="match status" value="1"/>
</dbReference>